<dbReference type="Pfam" id="PF00225">
    <property type="entry name" value="Kinesin"/>
    <property type="match status" value="1"/>
</dbReference>
<dbReference type="InterPro" id="IPR027417">
    <property type="entry name" value="P-loop_NTPase"/>
</dbReference>
<dbReference type="AlphaFoldDB" id="A0A9N9UK49"/>
<dbReference type="GO" id="GO:0007018">
    <property type="term" value="P:microtubule-based movement"/>
    <property type="evidence" value="ECO:0007669"/>
    <property type="project" value="InterPro"/>
</dbReference>
<evidence type="ECO:0000259" key="7">
    <source>
        <dbReference type="PROSITE" id="PS50067"/>
    </source>
</evidence>
<evidence type="ECO:0000256" key="5">
    <source>
        <dbReference type="ARBA" id="ARBA00023212"/>
    </source>
</evidence>
<dbReference type="GO" id="GO:0005524">
    <property type="term" value="F:ATP binding"/>
    <property type="evidence" value="ECO:0007669"/>
    <property type="project" value="InterPro"/>
</dbReference>
<evidence type="ECO:0000256" key="3">
    <source>
        <dbReference type="ARBA" id="ARBA00022701"/>
    </source>
</evidence>
<dbReference type="EMBL" id="CABFNO020001517">
    <property type="protein sequence ID" value="CAG9993201.1"/>
    <property type="molecule type" value="Genomic_DNA"/>
</dbReference>
<keyword evidence="2" id="KW-0963">Cytoplasm</keyword>
<accession>A0A9N9UK49</accession>
<comment type="caution">
    <text evidence="8">The sequence shown here is derived from an EMBL/GenBank/DDBJ whole genome shotgun (WGS) entry which is preliminary data.</text>
</comment>
<dbReference type="PROSITE" id="PS50067">
    <property type="entry name" value="KINESIN_MOTOR_2"/>
    <property type="match status" value="1"/>
</dbReference>
<reference evidence="8" key="1">
    <citation type="submission" date="2021-10" db="EMBL/GenBank/DDBJ databases">
        <authorList>
            <person name="Piombo E."/>
        </authorList>
    </citation>
    <scope>NUCLEOTIDE SEQUENCE</scope>
</reference>
<comment type="similarity">
    <text evidence="6">Belongs to the TRAFAC class myosin-kinesin ATPase superfamily. Kinesin family.</text>
</comment>
<feature type="domain" description="Kinesin motor" evidence="7">
    <location>
        <begin position="1"/>
        <end position="167"/>
    </location>
</feature>
<dbReference type="PANTHER" id="PTHR47971">
    <property type="entry name" value="KINESIN-RELATED PROTEIN 6"/>
    <property type="match status" value="1"/>
</dbReference>
<evidence type="ECO:0000256" key="6">
    <source>
        <dbReference type="PROSITE-ProRule" id="PRU00283"/>
    </source>
</evidence>
<evidence type="ECO:0000256" key="2">
    <source>
        <dbReference type="ARBA" id="ARBA00022490"/>
    </source>
</evidence>
<dbReference type="GO" id="GO:0003777">
    <property type="term" value="F:microtubule motor activity"/>
    <property type="evidence" value="ECO:0007669"/>
    <property type="project" value="InterPro"/>
</dbReference>
<name>A0A9N9UK49_9HYPO</name>
<dbReference type="GO" id="GO:0007019">
    <property type="term" value="P:microtubule depolymerization"/>
    <property type="evidence" value="ECO:0007669"/>
    <property type="project" value="TreeGrafter"/>
</dbReference>
<dbReference type="InterPro" id="IPR027640">
    <property type="entry name" value="Kinesin-like_fam"/>
</dbReference>
<keyword evidence="4" id="KW-0505">Motor protein</keyword>
<keyword evidence="3" id="KW-0493">Microtubule</keyword>
<dbReference type="OrthoDB" id="3176171at2759"/>
<protein>
    <recommendedName>
        <fullName evidence="7">Kinesin motor domain-containing protein</fullName>
    </recommendedName>
</protein>
<evidence type="ECO:0000256" key="4">
    <source>
        <dbReference type="ARBA" id="ARBA00023175"/>
    </source>
</evidence>
<keyword evidence="5" id="KW-0206">Cytoskeleton</keyword>
<comment type="caution">
    <text evidence="6">Lacks conserved residue(s) required for the propagation of feature annotation.</text>
</comment>
<evidence type="ECO:0000313" key="8">
    <source>
        <dbReference type="EMBL" id="CAG9993201.1"/>
    </source>
</evidence>
<dbReference type="InterPro" id="IPR001752">
    <property type="entry name" value="Kinesin_motor_dom"/>
</dbReference>
<organism evidence="8 9">
    <name type="scientific">Clonostachys byssicola</name>
    <dbReference type="NCBI Taxonomy" id="160290"/>
    <lineage>
        <taxon>Eukaryota</taxon>
        <taxon>Fungi</taxon>
        <taxon>Dikarya</taxon>
        <taxon>Ascomycota</taxon>
        <taxon>Pezizomycotina</taxon>
        <taxon>Sordariomycetes</taxon>
        <taxon>Hypocreomycetidae</taxon>
        <taxon>Hypocreales</taxon>
        <taxon>Bionectriaceae</taxon>
        <taxon>Clonostachys</taxon>
    </lineage>
</organism>
<evidence type="ECO:0000256" key="1">
    <source>
        <dbReference type="ARBA" id="ARBA00004245"/>
    </source>
</evidence>
<dbReference type="GO" id="GO:0005874">
    <property type="term" value="C:microtubule"/>
    <property type="evidence" value="ECO:0007669"/>
    <property type="project" value="UniProtKB-KW"/>
</dbReference>
<sequence>MKAVVKTPDGSWKPNPDYQVDQTRIDKALAEKAECEARIADAEKCVDSALDSSSTPILGAKIDLAGAEYHTEKSSKMPMLKQTPKERQEGRQINTDLLALKEVMRAWSTSQTMIPFRSSPLTMVLREHFVRSAEKGSSSMILTVSSERGQYAATLNSLNYWSLMGAVKA</sequence>
<dbReference type="SUPFAM" id="SSF52540">
    <property type="entry name" value="P-loop containing nucleoside triphosphate hydrolases"/>
    <property type="match status" value="1"/>
</dbReference>
<comment type="subcellular location">
    <subcellularLocation>
        <location evidence="1">Cytoplasm</location>
        <location evidence="1">Cytoskeleton</location>
    </subcellularLocation>
</comment>
<keyword evidence="9" id="KW-1185">Reference proteome</keyword>
<dbReference type="Proteomes" id="UP000754883">
    <property type="component" value="Unassembled WGS sequence"/>
</dbReference>
<dbReference type="InterPro" id="IPR036961">
    <property type="entry name" value="Kinesin_motor_dom_sf"/>
</dbReference>
<dbReference type="GO" id="GO:0008017">
    <property type="term" value="F:microtubule binding"/>
    <property type="evidence" value="ECO:0007669"/>
    <property type="project" value="InterPro"/>
</dbReference>
<dbReference type="Gene3D" id="3.40.850.10">
    <property type="entry name" value="Kinesin motor domain"/>
    <property type="match status" value="1"/>
</dbReference>
<proteinExistence type="inferred from homology"/>
<evidence type="ECO:0000313" key="9">
    <source>
        <dbReference type="Proteomes" id="UP000754883"/>
    </source>
</evidence>
<dbReference type="PANTHER" id="PTHR47971:SF8">
    <property type="entry name" value="KINESIN-LIKE PROTEIN"/>
    <property type="match status" value="1"/>
</dbReference>
<gene>
    <name evidence="8" type="ORF">CBYS24578_00017012</name>
</gene>